<name>A0A512MA68_9BACT</name>
<evidence type="ECO:0000313" key="6">
    <source>
        <dbReference type="EMBL" id="GEP43231.1"/>
    </source>
</evidence>
<dbReference type="PANTHER" id="PTHR30126">
    <property type="entry name" value="HTH-TYPE TRANSCRIPTIONAL REGULATOR"/>
    <property type="match status" value="1"/>
</dbReference>
<dbReference type="PANTHER" id="PTHR30126:SF40">
    <property type="entry name" value="HTH-TYPE TRANSCRIPTIONAL REGULATOR GLTR"/>
    <property type="match status" value="1"/>
</dbReference>
<evidence type="ECO:0000256" key="1">
    <source>
        <dbReference type="ARBA" id="ARBA00009437"/>
    </source>
</evidence>
<dbReference type="OrthoDB" id="63123at2"/>
<comment type="caution">
    <text evidence="6">The sequence shown here is derived from an EMBL/GenBank/DDBJ whole genome shotgun (WGS) entry which is preliminary data.</text>
</comment>
<dbReference type="InterPro" id="IPR036390">
    <property type="entry name" value="WH_DNA-bd_sf"/>
</dbReference>
<reference evidence="6 7" key="1">
    <citation type="submission" date="2019-07" db="EMBL/GenBank/DDBJ databases">
        <title>Whole genome shotgun sequence of Brevifollis gellanilyticus NBRC 108608.</title>
        <authorList>
            <person name="Hosoyama A."/>
            <person name="Uohara A."/>
            <person name="Ohji S."/>
            <person name="Ichikawa N."/>
        </authorList>
    </citation>
    <scope>NUCLEOTIDE SEQUENCE [LARGE SCALE GENOMIC DNA]</scope>
    <source>
        <strain evidence="6 7">NBRC 108608</strain>
    </source>
</reference>
<sequence length="307" mass="34301">METLVETRHLRVFVTLARTGNMKLAARELNLTPSAISHALKAFEESLGKVLFERTTRRMLLTDEGTRLLAQAQEILQSLQQMQTGSTGADRRAARLRIGASPTACQYLIPAVIRELKESCPQMSIQITQGSAASIAQDLAEGRIDLGLCPRTPDHRNLTCIPVASDVLSFITHPQHPWARAQKVNRAEIAAQRFILTESRSHTKRLIDDYWSREKIVIQPFIEIGNEEVIKELVRLDMGVGIIPAWLAAEELDKGLLTSLPLGRKPPVREWVVCHRNNYPCNFGETLFVGISRLIAGNRIGWSGVIK</sequence>
<dbReference type="InterPro" id="IPR000847">
    <property type="entry name" value="LysR_HTH_N"/>
</dbReference>
<dbReference type="EMBL" id="BKAG01000015">
    <property type="protein sequence ID" value="GEP43231.1"/>
    <property type="molecule type" value="Genomic_DNA"/>
</dbReference>
<keyword evidence="3" id="KW-0238">DNA-binding</keyword>
<dbReference type="Pfam" id="PF03466">
    <property type="entry name" value="LysR_substrate"/>
    <property type="match status" value="1"/>
</dbReference>
<dbReference type="Pfam" id="PF00126">
    <property type="entry name" value="HTH_1"/>
    <property type="match status" value="1"/>
</dbReference>
<comment type="similarity">
    <text evidence="1">Belongs to the LysR transcriptional regulatory family.</text>
</comment>
<evidence type="ECO:0000259" key="5">
    <source>
        <dbReference type="PROSITE" id="PS50931"/>
    </source>
</evidence>
<accession>A0A512MA68</accession>
<dbReference type="Proteomes" id="UP000321577">
    <property type="component" value="Unassembled WGS sequence"/>
</dbReference>
<gene>
    <name evidence="6" type="ORF">BGE01nite_25220</name>
</gene>
<dbReference type="GO" id="GO:0000976">
    <property type="term" value="F:transcription cis-regulatory region binding"/>
    <property type="evidence" value="ECO:0007669"/>
    <property type="project" value="TreeGrafter"/>
</dbReference>
<dbReference type="RefSeq" id="WP_146850806.1">
    <property type="nucleotide sequence ID" value="NZ_BKAG01000015.1"/>
</dbReference>
<dbReference type="Gene3D" id="1.10.10.10">
    <property type="entry name" value="Winged helix-like DNA-binding domain superfamily/Winged helix DNA-binding domain"/>
    <property type="match status" value="1"/>
</dbReference>
<evidence type="ECO:0000313" key="7">
    <source>
        <dbReference type="Proteomes" id="UP000321577"/>
    </source>
</evidence>
<protein>
    <submittedName>
        <fullName evidence="6">LysR family transcriptional regulator</fullName>
    </submittedName>
</protein>
<dbReference type="FunFam" id="1.10.10.10:FF:000001">
    <property type="entry name" value="LysR family transcriptional regulator"/>
    <property type="match status" value="1"/>
</dbReference>
<feature type="domain" description="HTH lysR-type" evidence="5">
    <location>
        <begin position="5"/>
        <end position="62"/>
    </location>
</feature>
<evidence type="ECO:0000256" key="4">
    <source>
        <dbReference type="ARBA" id="ARBA00023163"/>
    </source>
</evidence>
<dbReference type="InterPro" id="IPR005119">
    <property type="entry name" value="LysR_subst-bd"/>
</dbReference>
<dbReference type="SUPFAM" id="SSF46785">
    <property type="entry name" value="Winged helix' DNA-binding domain"/>
    <property type="match status" value="1"/>
</dbReference>
<organism evidence="6 7">
    <name type="scientific">Brevifollis gellanilyticus</name>
    <dbReference type="NCBI Taxonomy" id="748831"/>
    <lineage>
        <taxon>Bacteria</taxon>
        <taxon>Pseudomonadati</taxon>
        <taxon>Verrucomicrobiota</taxon>
        <taxon>Verrucomicrobiia</taxon>
        <taxon>Verrucomicrobiales</taxon>
        <taxon>Verrucomicrobiaceae</taxon>
    </lineage>
</organism>
<evidence type="ECO:0000256" key="2">
    <source>
        <dbReference type="ARBA" id="ARBA00023015"/>
    </source>
</evidence>
<keyword evidence="2" id="KW-0805">Transcription regulation</keyword>
<dbReference type="CDD" id="cd05466">
    <property type="entry name" value="PBP2_LTTR_substrate"/>
    <property type="match status" value="1"/>
</dbReference>
<dbReference type="GO" id="GO:0003700">
    <property type="term" value="F:DNA-binding transcription factor activity"/>
    <property type="evidence" value="ECO:0007669"/>
    <property type="project" value="InterPro"/>
</dbReference>
<evidence type="ECO:0000256" key="3">
    <source>
        <dbReference type="ARBA" id="ARBA00023125"/>
    </source>
</evidence>
<dbReference type="Gene3D" id="3.40.190.10">
    <property type="entry name" value="Periplasmic binding protein-like II"/>
    <property type="match status" value="2"/>
</dbReference>
<dbReference type="PROSITE" id="PS50931">
    <property type="entry name" value="HTH_LYSR"/>
    <property type="match status" value="1"/>
</dbReference>
<dbReference type="InterPro" id="IPR036388">
    <property type="entry name" value="WH-like_DNA-bd_sf"/>
</dbReference>
<keyword evidence="4" id="KW-0804">Transcription</keyword>
<proteinExistence type="inferred from homology"/>
<keyword evidence="7" id="KW-1185">Reference proteome</keyword>
<dbReference type="SUPFAM" id="SSF53850">
    <property type="entry name" value="Periplasmic binding protein-like II"/>
    <property type="match status" value="1"/>
</dbReference>
<dbReference type="AlphaFoldDB" id="A0A512MA68"/>